<dbReference type="PANTHER" id="PTHR11846">
    <property type="entry name" value="ADENYLOSUCCINATE SYNTHETASE"/>
    <property type="match status" value="1"/>
</dbReference>
<accession>X0VFE1</accession>
<evidence type="ECO:0008006" key="2">
    <source>
        <dbReference type="Google" id="ProtNLM"/>
    </source>
</evidence>
<dbReference type="InterPro" id="IPR001114">
    <property type="entry name" value="Adenylosuccinate_synthetase"/>
</dbReference>
<proteinExistence type="inferred from homology"/>
<name>X0VFE1_9ZZZZ</name>
<dbReference type="GO" id="GO:0004019">
    <property type="term" value="F:adenylosuccinate synthase activity"/>
    <property type="evidence" value="ECO:0007669"/>
    <property type="project" value="InterPro"/>
</dbReference>
<dbReference type="SMART" id="SM00788">
    <property type="entry name" value="Adenylsucc_synt"/>
    <property type="match status" value="1"/>
</dbReference>
<dbReference type="EMBL" id="BARS01033973">
    <property type="protein sequence ID" value="GAG17010.1"/>
    <property type="molecule type" value="Genomic_DNA"/>
</dbReference>
<feature type="non-terminal residue" evidence="1">
    <location>
        <position position="1"/>
    </location>
</feature>
<dbReference type="GO" id="GO:0044208">
    <property type="term" value="P:'de novo' AMP biosynthetic process"/>
    <property type="evidence" value="ECO:0007669"/>
    <property type="project" value="TreeGrafter"/>
</dbReference>
<dbReference type="InterPro" id="IPR027417">
    <property type="entry name" value="P-loop_NTPase"/>
</dbReference>
<sequence>KICTAYKLDGKTVEDFPASITELEKCQPVLEEVPGWQTKTEDIRDFNDLPANARAYVERLEELTGRPVSFISVGKHREQTIIRQPIF</sequence>
<dbReference type="Gene3D" id="3.90.170.10">
    <property type="entry name" value="Adenylosuccinate Synthetase, subunit A, domain 3"/>
    <property type="match status" value="1"/>
</dbReference>
<dbReference type="SUPFAM" id="SSF52540">
    <property type="entry name" value="P-loop containing nucleoside triphosphate hydrolases"/>
    <property type="match status" value="1"/>
</dbReference>
<reference evidence="1" key="1">
    <citation type="journal article" date="2014" name="Front. Microbiol.">
        <title>High frequency of phylogenetically diverse reductive dehalogenase-homologous genes in deep subseafloor sedimentary metagenomes.</title>
        <authorList>
            <person name="Kawai M."/>
            <person name="Futagami T."/>
            <person name="Toyoda A."/>
            <person name="Takaki Y."/>
            <person name="Nishi S."/>
            <person name="Hori S."/>
            <person name="Arai W."/>
            <person name="Tsubouchi T."/>
            <person name="Morono Y."/>
            <person name="Uchiyama I."/>
            <person name="Ito T."/>
            <person name="Fujiyama A."/>
            <person name="Inagaki F."/>
            <person name="Takami H."/>
        </authorList>
    </citation>
    <scope>NUCLEOTIDE SEQUENCE</scope>
    <source>
        <strain evidence="1">Expedition CK06-06</strain>
    </source>
</reference>
<dbReference type="HAMAP" id="MF_00011">
    <property type="entry name" value="Adenylosucc_synth"/>
    <property type="match status" value="1"/>
</dbReference>
<organism evidence="1">
    <name type="scientific">marine sediment metagenome</name>
    <dbReference type="NCBI Taxonomy" id="412755"/>
    <lineage>
        <taxon>unclassified sequences</taxon>
        <taxon>metagenomes</taxon>
        <taxon>ecological metagenomes</taxon>
    </lineage>
</organism>
<dbReference type="PANTHER" id="PTHR11846:SF0">
    <property type="entry name" value="ADENYLOSUCCINATE SYNTHETASE"/>
    <property type="match status" value="1"/>
</dbReference>
<dbReference type="GO" id="GO:0046040">
    <property type="term" value="P:IMP metabolic process"/>
    <property type="evidence" value="ECO:0007669"/>
    <property type="project" value="TreeGrafter"/>
</dbReference>
<dbReference type="InterPro" id="IPR042111">
    <property type="entry name" value="Adenylosuccinate_synth_dom3"/>
</dbReference>
<protein>
    <recommendedName>
        <fullName evidence="2">Adenylosuccinate synthase</fullName>
    </recommendedName>
</protein>
<gene>
    <name evidence="1" type="ORF">S01H1_52553</name>
</gene>
<dbReference type="GO" id="GO:0000166">
    <property type="term" value="F:nucleotide binding"/>
    <property type="evidence" value="ECO:0007669"/>
    <property type="project" value="InterPro"/>
</dbReference>
<comment type="caution">
    <text evidence="1">The sequence shown here is derived from an EMBL/GenBank/DDBJ whole genome shotgun (WGS) entry which is preliminary data.</text>
</comment>
<dbReference type="AlphaFoldDB" id="X0VFE1"/>
<evidence type="ECO:0000313" key="1">
    <source>
        <dbReference type="EMBL" id="GAG17010.1"/>
    </source>
</evidence>
<dbReference type="Pfam" id="PF00709">
    <property type="entry name" value="Adenylsucc_synt"/>
    <property type="match status" value="1"/>
</dbReference>
<dbReference type="GO" id="GO:0005737">
    <property type="term" value="C:cytoplasm"/>
    <property type="evidence" value="ECO:0007669"/>
    <property type="project" value="TreeGrafter"/>
</dbReference>